<name>A0ABT7F7S1_9RHOB</name>
<accession>A0ABT7F7S1</accession>
<dbReference type="Gene3D" id="3.90.550.10">
    <property type="entry name" value="Spore Coat Polysaccharide Biosynthesis Protein SpsA, Chain A"/>
    <property type="match status" value="1"/>
</dbReference>
<evidence type="ECO:0000256" key="1">
    <source>
        <dbReference type="ARBA" id="ARBA00022842"/>
    </source>
</evidence>
<protein>
    <submittedName>
        <fullName evidence="3">Nucleotidyltransferase family protein</fullName>
    </submittedName>
</protein>
<dbReference type="CDD" id="cd04182">
    <property type="entry name" value="GT_2_like_f"/>
    <property type="match status" value="1"/>
</dbReference>
<dbReference type="RefSeq" id="WP_284483228.1">
    <property type="nucleotide sequence ID" value="NZ_JASNJD010000029.1"/>
</dbReference>
<dbReference type="InterPro" id="IPR029044">
    <property type="entry name" value="Nucleotide-diphossugar_trans"/>
</dbReference>
<dbReference type="PANTHER" id="PTHR43777:SF1">
    <property type="entry name" value="MOLYBDENUM COFACTOR CYTIDYLYLTRANSFERASE"/>
    <property type="match status" value="1"/>
</dbReference>
<dbReference type="Pfam" id="PF12804">
    <property type="entry name" value="NTP_transf_3"/>
    <property type="match status" value="1"/>
</dbReference>
<proteinExistence type="predicted"/>
<evidence type="ECO:0000313" key="3">
    <source>
        <dbReference type="EMBL" id="MDK3020666.1"/>
    </source>
</evidence>
<evidence type="ECO:0000259" key="2">
    <source>
        <dbReference type="Pfam" id="PF12804"/>
    </source>
</evidence>
<dbReference type="InterPro" id="IPR025877">
    <property type="entry name" value="MobA-like_NTP_Trfase"/>
</dbReference>
<keyword evidence="4" id="KW-1185">Reference proteome</keyword>
<gene>
    <name evidence="3" type="ORF">QO033_23565</name>
</gene>
<feature type="domain" description="MobA-like NTP transferase" evidence="2">
    <location>
        <begin position="8"/>
        <end position="171"/>
    </location>
</feature>
<reference evidence="3 4" key="1">
    <citation type="submission" date="2023-05" db="EMBL/GenBank/DDBJ databases">
        <title>Pseudodonghicola sp. nov.</title>
        <authorList>
            <person name="Huang J."/>
        </authorList>
    </citation>
    <scope>NUCLEOTIDE SEQUENCE [LARGE SCALE GENOMIC DNA]</scope>
    <source>
        <strain evidence="3 4">IC7</strain>
    </source>
</reference>
<sequence>MTQALPILLLAAGQSRRMQGRDKLMEPVEGVALLRRMAQRAIAAGLGPVYVTLPPPPHPRYAALSGLELTPVEVPDAASGLSASLRRGFSALPPQAGAAMILLCDLPELTTEDLKNIAQSLDLNSENMIWRGTSETGAPGHPVVIAQPLFDEVQTLTGDHGAQPLLRRHADRVVKVALPGDHAICDLDTPEAWAAWRARQDTAVPAP</sequence>
<comment type="caution">
    <text evidence="3">The sequence shown here is derived from an EMBL/GenBank/DDBJ whole genome shotgun (WGS) entry which is preliminary data.</text>
</comment>
<evidence type="ECO:0000313" key="4">
    <source>
        <dbReference type="Proteomes" id="UP001243757"/>
    </source>
</evidence>
<dbReference type="EMBL" id="JASNJD010000029">
    <property type="protein sequence ID" value="MDK3020666.1"/>
    <property type="molecule type" value="Genomic_DNA"/>
</dbReference>
<keyword evidence="1" id="KW-0460">Magnesium</keyword>
<dbReference type="Proteomes" id="UP001243757">
    <property type="component" value="Unassembled WGS sequence"/>
</dbReference>
<dbReference type="SUPFAM" id="SSF53448">
    <property type="entry name" value="Nucleotide-diphospho-sugar transferases"/>
    <property type="match status" value="1"/>
</dbReference>
<organism evidence="3 4">
    <name type="scientific">Pseudodonghicola flavimaris</name>
    <dbReference type="NCBI Taxonomy" id="3050036"/>
    <lineage>
        <taxon>Bacteria</taxon>
        <taxon>Pseudomonadati</taxon>
        <taxon>Pseudomonadota</taxon>
        <taxon>Alphaproteobacteria</taxon>
        <taxon>Rhodobacterales</taxon>
        <taxon>Paracoccaceae</taxon>
        <taxon>Pseudodonghicola</taxon>
    </lineage>
</organism>
<dbReference type="PANTHER" id="PTHR43777">
    <property type="entry name" value="MOLYBDENUM COFACTOR CYTIDYLYLTRANSFERASE"/>
    <property type="match status" value="1"/>
</dbReference>